<dbReference type="Gene3D" id="1.10.150.50">
    <property type="entry name" value="Transcription Factor, Ets-1"/>
    <property type="match status" value="1"/>
</dbReference>
<dbReference type="InterPro" id="IPR013761">
    <property type="entry name" value="SAM/pointed_sf"/>
</dbReference>
<keyword evidence="1" id="KW-0677">Repeat</keyword>
<dbReference type="PROSITE" id="PS50105">
    <property type="entry name" value="SAM_DOMAIN"/>
    <property type="match status" value="1"/>
</dbReference>
<gene>
    <name evidence="4" type="ORF">TEA_020090</name>
</gene>
<dbReference type="InterPro" id="IPR001660">
    <property type="entry name" value="SAM"/>
</dbReference>
<protein>
    <recommendedName>
        <fullName evidence="3">SAM domain-containing protein</fullName>
    </recommendedName>
</protein>
<proteinExistence type="predicted"/>
<dbReference type="Proteomes" id="UP000306102">
    <property type="component" value="Unassembled WGS sequence"/>
</dbReference>
<dbReference type="PANTHER" id="PTHR10627">
    <property type="entry name" value="SCP160"/>
    <property type="match status" value="1"/>
</dbReference>
<evidence type="ECO:0000256" key="2">
    <source>
        <dbReference type="SAM" id="MobiDB-lite"/>
    </source>
</evidence>
<accession>A0A4S4D827</accession>
<dbReference type="SMART" id="SM00454">
    <property type="entry name" value="SAM"/>
    <property type="match status" value="1"/>
</dbReference>
<reference evidence="4 5" key="1">
    <citation type="journal article" date="2018" name="Proc. Natl. Acad. Sci. U.S.A.">
        <title>Draft genome sequence of Camellia sinensis var. sinensis provides insights into the evolution of the tea genome and tea quality.</title>
        <authorList>
            <person name="Wei C."/>
            <person name="Yang H."/>
            <person name="Wang S."/>
            <person name="Zhao J."/>
            <person name="Liu C."/>
            <person name="Gao L."/>
            <person name="Xia E."/>
            <person name="Lu Y."/>
            <person name="Tai Y."/>
            <person name="She G."/>
            <person name="Sun J."/>
            <person name="Cao H."/>
            <person name="Tong W."/>
            <person name="Gao Q."/>
            <person name="Li Y."/>
            <person name="Deng W."/>
            <person name="Jiang X."/>
            <person name="Wang W."/>
            <person name="Chen Q."/>
            <person name="Zhang S."/>
            <person name="Li H."/>
            <person name="Wu J."/>
            <person name="Wang P."/>
            <person name="Li P."/>
            <person name="Shi C."/>
            <person name="Zheng F."/>
            <person name="Jian J."/>
            <person name="Huang B."/>
            <person name="Shan D."/>
            <person name="Shi M."/>
            <person name="Fang C."/>
            <person name="Yue Y."/>
            <person name="Li F."/>
            <person name="Li D."/>
            <person name="Wei S."/>
            <person name="Han B."/>
            <person name="Jiang C."/>
            <person name="Yin Y."/>
            <person name="Xia T."/>
            <person name="Zhang Z."/>
            <person name="Bennetzen J.L."/>
            <person name="Zhao S."/>
            <person name="Wan X."/>
        </authorList>
    </citation>
    <scope>NUCLEOTIDE SEQUENCE [LARGE SCALE GENOMIC DNA]</scope>
    <source>
        <strain evidence="5">cv. Shuchazao</strain>
        <tissue evidence="4">Leaf</tissue>
    </source>
</reference>
<dbReference type="AlphaFoldDB" id="A0A4S4D827"/>
<keyword evidence="5" id="KW-1185">Reference proteome</keyword>
<dbReference type="PANTHER" id="PTHR10627:SF65">
    <property type="entry name" value="SAM DOMAIN-CONTAINING PROTEIN"/>
    <property type="match status" value="1"/>
</dbReference>
<evidence type="ECO:0000313" key="4">
    <source>
        <dbReference type="EMBL" id="THF98547.1"/>
    </source>
</evidence>
<dbReference type="EMBL" id="SDRB02012176">
    <property type="protein sequence ID" value="THF98547.1"/>
    <property type="molecule type" value="Genomic_DNA"/>
</dbReference>
<dbReference type="Pfam" id="PF00536">
    <property type="entry name" value="SAM_1"/>
    <property type="match status" value="1"/>
</dbReference>
<dbReference type="SUPFAM" id="SSF47769">
    <property type="entry name" value="SAM/Pointed domain"/>
    <property type="match status" value="1"/>
</dbReference>
<evidence type="ECO:0000313" key="5">
    <source>
        <dbReference type="Proteomes" id="UP000306102"/>
    </source>
</evidence>
<sequence length="306" mass="34177">MLVLSMNSKRQRRPNVRLGEIGDVSAAFACGFPQKTRANLGEKRWKHDFLIHEESEYNPICGFSLQNPSKVTVSNPGVPQMISTDMQHNNRENNNPNSLKPVLEFVSSDKIGACKSNLDFGTITRKCRVMKRRRRFIGGSSSTFSPEISSGDGKECGEKEVFGVTSNGSWDIYHDSGFKDSSSRETSATSKEACENDTDEPMQRNSNGFWKEGSCSEGNNTFPQSFCGCEKMNIVSYNVNSVEKWLEEQGFGKYAGVFEIHEVDEEALPLLTLEDLKEMGVLAVGPRRKLYNAIQRLREGGEEVSV</sequence>
<organism evidence="4 5">
    <name type="scientific">Camellia sinensis var. sinensis</name>
    <name type="common">China tea</name>
    <dbReference type="NCBI Taxonomy" id="542762"/>
    <lineage>
        <taxon>Eukaryota</taxon>
        <taxon>Viridiplantae</taxon>
        <taxon>Streptophyta</taxon>
        <taxon>Embryophyta</taxon>
        <taxon>Tracheophyta</taxon>
        <taxon>Spermatophyta</taxon>
        <taxon>Magnoliopsida</taxon>
        <taxon>eudicotyledons</taxon>
        <taxon>Gunneridae</taxon>
        <taxon>Pentapetalae</taxon>
        <taxon>asterids</taxon>
        <taxon>Ericales</taxon>
        <taxon>Theaceae</taxon>
        <taxon>Camellia</taxon>
    </lineage>
</organism>
<name>A0A4S4D827_CAMSN</name>
<evidence type="ECO:0000259" key="3">
    <source>
        <dbReference type="PROSITE" id="PS50105"/>
    </source>
</evidence>
<dbReference type="CDD" id="cd09487">
    <property type="entry name" value="SAM_superfamily"/>
    <property type="match status" value="1"/>
</dbReference>
<comment type="caution">
    <text evidence="4">The sequence shown here is derived from an EMBL/GenBank/DDBJ whole genome shotgun (WGS) entry which is preliminary data.</text>
</comment>
<evidence type="ECO:0000256" key="1">
    <source>
        <dbReference type="ARBA" id="ARBA00022737"/>
    </source>
</evidence>
<feature type="region of interest" description="Disordered" evidence="2">
    <location>
        <begin position="175"/>
        <end position="210"/>
    </location>
</feature>
<feature type="domain" description="SAM" evidence="3">
    <location>
        <begin position="237"/>
        <end position="300"/>
    </location>
</feature>